<name>A0A2C5ZJG3_9HYPO</name>
<protein>
    <recommendedName>
        <fullName evidence="2">DUF2423 domain-containing protein</fullName>
    </recommendedName>
</protein>
<dbReference type="EMBL" id="NJES01000028">
    <property type="protein sequence ID" value="PHH80003.1"/>
    <property type="molecule type" value="Genomic_DNA"/>
</dbReference>
<evidence type="ECO:0000313" key="4">
    <source>
        <dbReference type="Proteomes" id="UP000226431"/>
    </source>
</evidence>
<dbReference type="PANTHER" id="PTHR28219">
    <property type="entry name" value="UPF0642 PROTEIN YBL028C"/>
    <property type="match status" value="1"/>
</dbReference>
<reference evidence="3 4" key="1">
    <citation type="submission" date="2017-06" db="EMBL/GenBank/DDBJ databases">
        <title>Ant-infecting Ophiocordyceps genomes reveal a high diversity of potential behavioral manipulation genes and a possible major role for enterotoxins.</title>
        <authorList>
            <person name="De Bekker C."/>
            <person name="Evans H.C."/>
            <person name="Brachmann A."/>
            <person name="Hughes D.P."/>
        </authorList>
    </citation>
    <scope>NUCLEOTIDE SEQUENCE [LARGE SCALE GENOMIC DNA]</scope>
    <source>
        <strain evidence="3 4">Map16</strain>
    </source>
</reference>
<comment type="caution">
    <text evidence="3">The sequence shown here is derived from an EMBL/GenBank/DDBJ whole genome shotgun (WGS) entry which is preliminary data.</text>
</comment>
<dbReference type="GO" id="GO:0030687">
    <property type="term" value="C:preribosome, large subunit precursor"/>
    <property type="evidence" value="ECO:0007669"/>
    <property type="project" value="TreeGrafter"/>
</dbReference>
<dbReference type="Proteomes" id="UP000226431">
    <property type="component" value="Unassembled WGS sequence"/>
</dbReference>
<evidence type="ECO:0000259" key="2">
    <source>
        <dbReference type="Pfam" id="PF10338"/>
    </source>
</evidence>
<proteinExistence type="predicted"/>
<feature type="compositionally biased region" description="Basic residues" evidence="1">
    <location>
        <begin position="154"/>
        <end position="170"/>
    </location>
</feature>
<accession>A0A2C5ZJG3</accession>
<feature type="region of interest" description="Disordered" evidence="1">
    <location>
        <begin position="110"/>
        <end position="190"/>
    </location>
</feature>
<sequence>MQWKLIEDWVQLHLMRLETPSVSVWMVGWWLFVVASRVEAWESAVFNPGRMWMMRSASHTAYINREMAKSSRSSVKKENNRRKAATIFGPAELARDARLSAKLLELARQPKPEPSTDVLMETEVKDDDAEKEDGKKADNVETAMDVDAEEPSRTRRGGKKRVEKKRHKKGSIVFTKFSERLAAKKKKKNS</sequence>
<dbReference type="AlphaFoldDB" id="A0A2C5ZJG3"/>
<dbReference type="Pfam" id="PF10338">
    <property type="entry name" value="YBL028C_N"/>
    <property type="match status" value="1"/>
</dbReference>
<dbReference type="PANTHER" id="PTHR28219:SF1">
    <property type="entry name" value="UPF0642 PROTEIN YBL028C"/>
    <property type="match status" value="1"/>
</dbReference>
<feature type="domain" description="DUF2423" evidence="2">
    <location>
        <begin position="67"/>
        <end position="110"/>
    </location>
</feature>
<keyword evidence="4" id="KW-1185">Reference proteome</keyword>
<evidence type="ECO:0000256" key="1">
    <source>
        <dbReference type="SAM" id="MobiDB-lite"/>
    </source>
</evidence>
<organism evidence="3 4">
    <name type="scientific">Ophiocordyceps camponoti-rufipedis</name>
    <dbReference type="NCBI Taxonomy" id="2004952"/>
    <lineage>
        <taxon>Eukaryota</taxon>
        <taxon>Fungi</taxon>
        <taxon>Dikarya</taxon>
        <taxon>Ascomycota</taxon>
        <taxon>Pezizomycotina</taxon>
        <taxon>Sordariomycetes</taxon>
        <taxon>Hypocreomycetidae</taxon>
        <taxon>Hypocreales</taxon>
        <taxon>Ophiocordycipitaceae</taxon>
        <taxon>Ophiocordyceps</taxon>
    </lineage>
</organism>
<dbReference type="OrthoDB" id="4087970at2759"/>
<evidence type="ECO:0000313" key="3">
    <source>
        <dbReference type="EMBL" id="PHH80003.1"/>
    </source>
</evidence>
<gene>
    <name evidence="3" type="ORF">CDD80_3132</name>
</gene>
<dbReference type="InterPro" id="IPR019434">
    <property type="entry name" value="DUF2423"/>
</dbReference>